<keyword evidence="8" id="KW-1185">Reference proteome</keyword>
<dbReference type="RefSeq" id="WP_168105148.1">
    <property type="nucleotide sequence ID" value="NZ_CP051215.1"/>
</dbReference>
<dbReference type="GO" id="GO:0022625">
    <property type="term" value="C:cytosolic large ribosomal subunit"/>
    <property type="evidence" value="ECO:0007669"/>
    <property type="project" value="TreeGrafter"/>
</dbReference>
<dbReference type="AlphaFoldDB" id="A0A846U5E4"/>
<dbReference type="EMBL" id="JAAVVK010000002">
    <property type="protein sequence ID" value="NKE38677.1"/>
    <property type="molecule type" value="Genomic_DNA"/>
</dbReference>
<comment type="caution">
    <text evidence="7">The sequence shown here is derived from an EMBL/GenBank/DDBJ whole genome shotgun (WGS) entry which is preliminary data.</text>
</comment>
<dbReference type="PANTHER" id="PTHR14413:SF16">
    <property type="entry name" value="LARGE RIBOSOMAL SUBUNIT PROTEIN BL17M"/>
    <property type="match status" value="1"/>
</dbReference>
<keyword evidence="3 5" id="KW-0687">Ribonucleoprotein</keyword>
<proteinExistence type="inferred from homology"/>
<comment type="similarity">
    <text evidence="1 5">Belongs to the bacterial ribosomal protein bL17 family.</text>
</comment>
<reference evidence="7 8" key="1">
    <citation type="submission" date="2020-04" db="EMBL/GenBank/DDBJ databases">
        <title>Complete genome sequence of Spiroplasma platyhelix ATCC 51748, an insect isolate.</title>
        <authorList>
            <person name="Green E.A."/>
            <person name="Klassen J.L."/>
        </authorList>
    </citation>
    <scope>NUCLEOTIDE SEQUENCE [LARGE SCALE GENOMIC DNA]</scope>
    <source>
        <strain evidence="7 8">PALS-1</strain>
    </source>
</reference>
<evidence type="ECO:0000256" key="6">
    <source>
        <dbReference type="RuleBase" id="RU000661"/>
    </source>
</evidence>
<evidence type="ECO:0000256" key="1">
    <source>
        <dbReference type="ARBA" id="ARBA00008777"/>
    </source>
</evidence>
<dbReference type="Pfam" id="PF01196">
    <property type="entry name" value="Ribosomal_L17"/>
    <property type="match status" value="1"/>
</dbReference>
<sequence>MSYINDNGFTTSKQYGQLRDLSSQLILHGKLVVTENTGKKLQTFIEPLVTLAKRGDLHSRRMAIAKLRKITTKESDKDVVIQTLFTTIAQRYQDRNGGYTKLIKINPRAGDNAKMVIITFV</sequence>
<evidence type="ECO:0000313" key="8">
    <source>
        <dbReference type="Proteomes" id="UP000584587"/>
    </source>
</evidence>
<dbReference type="InterPro" id="IPR036373">
    <property type="entry name" value="Ribosomal_bL17_sf"/>
</dbReference>
<evidence type="ECO:0000313" key="7">
    <source>
        <dbReference type="EMBL" id="NKE38677.1"/>
    </source>
</evidence>
<dbReference type="GO" id="GO:0006412">
    <property type="term" value="P:translation"/>
    <property type="evidence" value="ECO:0007669"/>
    <property type="project" value="InterPro"/>
</dbReference>
<dbReference type="Gene3D" id="3.90.1030.10">
    <property type="entry name" value="Ribosomal protein L17"/>
    <property type="match status" value="1"/>
</dbReference>
<evidence type="ECO:0000256" key="2">
    <source>
        <dbReference type="ARBA" id="ARBA00022980"/>
    </source>
</evidence>
<name>A0A846U5E4_9MOLU</name>
<dbReference type="Proteomes" id="UP000584587">
    <property type="component" value="Unassembled WGS sequence"/>
</dbReference>
<evidence type="ECO:0000256" key="3">
    <source>
        <dbReference type="ARBA" id="ARBA00023274"/>
    </source>
</evidence>
<dbReference type="GO" id="GO:0003735">
    <property type="term" value="F:structural constituent of ribosome"/>
    <property type="evidence" value="ECO:0007669"/>
    <property type="project" value="InterPro"/>
</dbReference>
<protein>
    <recommendedName>
        <fullName evidence="4 6">50S ribosomal protein L17</fullName>
    </recommendedName>
</protein>
<keyword evidence="2 5" id="KW-0689">Ribosomal protein</keyword>
<dbReference type="NCBIfam" id="TIGR00059">
    <property type="entry name" value="L17"/>
    <property type="match status" value="1"/>
</dbReference>
<dbReference type="PANTHER" id="PTHR14413">
    <property type="entry name" value="RIBOSOMAL PROTEIN L17"/>
    <property type="match status" value="1"/>
</dbReference>
<organism evidence="7 8">
    <name type="scientific">Spiroplasma platyhelix PALS-1</name>
    <dbReference type="NCBI Taxonomy" id="1276218"/>
    <lineage>
        <taxon>Bacteria</taxon>
        <taxon>Bacillati</taxon>
        <taxon>Mycoplasmatota</taxon>
        <taxon>Mollicutes</taxon>
        <taxon>Entomoplasmatales</taxon>
        <taxon>Spiroplasmataceae</taxon>
        <taxon>Spiroplasma</taxon>
    </lineage>
</organism>
<accession>A0A846U5E4</accession>
<dbReference type="SUPFAM" id="SSF64263">
    <property type="entry name" value="Prokaryotic ribosomal protein L17"/>
    <property type="match status" value="1"/>
</dbReference>
<evidence type="ECO:0000256" key="5">
    <source>
        <dbReference type="RuleBase" id="RU000660"/>
    </source>
</evidence>
<dbReference type="InterPro" id="IPR000456">
    <property type="entry name" value="Ribosomal_bL17"/>
</dbReference>
<evidence type="ECO:0000256" key="4">
    <source>
        <dbReference type="ARBA" id="ARBA00035494"/>
    </source>
</evidence>
<gene>
    <name evidence="7" type="primary">rplQ</name>
    <name evidence="7" type="ORF">HER12_02765</name>
</gene>